<dbReference type="PANTHER" id="PTHR46832:SF1">
    <property type="entry name" value="5'-METHYLTHIOADENOSINE_S-ADENOSYLHOMOCYSTEINE NUCLEOSIDASE"/>
    <property type="match status" value="1"/>
</dbReference>
<dbReference type="EMBL" id="WSRP01000043">
    <property type="protein sequence ID" value="MVX57727.1"/>
    <property type="molecule type" value="Genomic_DNA"/>
</dbReference>
<dbReference type="CDD" id="cd09008">
    <property type="entry name" value="MTAN"/>
    <property type="match status" value="1"/>
</dbReference>
<keyword evidence="3" id="KW-0028">Amino-acid biosynthesis</keyword>
<dbReference type="OrthoDB" id="9792278at2"/>
<evidence type="ECO:0000256" key="3">
    <source>
        <dbReference type="ARBA" id="ARBA00022605"/>
    </source>
</evidence>
<keyword evidence="8" id="KW-1185">Reference proteome</keyword>
<dbReference type="EC" id="3.2.2.9" evidence="2"/>
<dbReference type="AlphaFoldDB" id="A0A6L6YJA1"/>
<evidence type="ECO:0000259" key="6">
    <source>
        <dbReference type="Pfam" id="PF01048"/>
    </source>
</evidence>
<dbReference type="GO" id="GO:0019284">
    <property type="term" value="P:L-methionine salvage from S-adenosylmethionine"/>
    <property type="evidence" value="ECO:0007669"/>
    <property type="project" value="TreeGrafter"/>
</dbReference>
<dbReference type="InterPro" id="IPR000845">
    <property type="entry name" value="Nucleoside_phosphorylase_d"/>
</dbReference>
<dbReference type="GO" id="GO:0008930">
    <property type="term" value="F:methylthioadenosine nucleosidase activity"/>
    <property type="evidence" value="ECO:0007669"/>
    <property type="project" value="InterPro"/>
</dbReference>
<dbReference type="GO" id="GO:0008782">
    <property type="term" value="F:adenosylhomocysteine nucleosidase activity"/>
    <property type="evidence" value="ECO:0007669"/>
    <property type="project" value="UniProtKB-EC"/>
</dbReference>
<keyword evidence="4 7" id="KW-0378">Hydrolase</keyword>
<dbReference type="UniPathway" id="UPA00904">
    <property type="reaction ID" value="UER00871"/>
</dbReference>
<evidence type="ECO:0000256" key="4">
    <source>
        <dbReference type="ARBA" id="ARBA00022801"/>
    </source>
</evidence>
<evidence type="ECO:0000256" key="5">
    <source>
        <dbReference type="ARBA" id="ARBA00023167"/>
    </source>
</evidence>
<evidence type="ECO:0000256" key="1">
    <source>
        <dbReference type="ARBA" id="ARBA00004945"/>
    </source>
</evidence>
<dbReference type="SUPFAM" id="SSF53167">
    <property type="entry name" value="Purine and uridine phosphorylases"/>
    <property type="match status" value="1"/>
</dbReference>
<keyword evidence="7" id="KW-0326">Glycosidase</keyword>
<proteinExistence type="predicted"/>
<protein>
    <recommendedName>
        <fullName evidence="2">adenosylhomocysteine nucleosidase</fullName>
        <ecNumber evidence="2">3.2.2.9</ecNumber>
    </recommendedName>
</protein>
<comment type="pathway">
    <text evidence="1">Amino-acid biosynthesis; L-methionine biosynthesis via salvage pathway; S-methyl-5-thio-alpha-D-ribose 1-phosphate from S-methyl-5'-thioadenosine (hydrolase route): step 1/2.</text>
</comment>
<organism evidence="7 8">
    <name type="scientific">Parasutterella muris</name>
    <dbReference type="NCBI Taxonomy" id="2565572"/>
    <lineage>
        <taxon>Bacteria</taxon>
        <taxon>Pseudomonadati</taxon>
        <taxon>Pseudomonadota</taxon>
        <taxon>Betaproteobacteria</taxon>
        <taxon>Burkholderiales</taxon>
        <taxon>Sutterellaceae</taxon>
        <taxon>Parasutterella</taxon>
    </lineage>
</organism>
<dbReference type="GO" id="GO:0019509">
    <property type="term" value="P:L-methionine salvage from methylthioadenosine"/>
    <property type="evidence" value="ECO:0007669"/>
    <property type="project" value="UniProtKB-UniPathway"/>
</dbReference>
<feature type="domain" description="Nucleoside phosphorylase" evidence="6">
    <location>
        <begin position="2"/>
        <end position="225"/>
    </location>
</feature>
<evidence type="ECO:0000313" key="8">
    <source>
        <dbReference type="Proteomes" id="UP000472580"/>
    </source>
</evidence>
<dbReference type="NCBIfam" id="NF004079">
    <property type="entry name" value="PRK05584.1"/>
    <property type="match status" value="1"/>
</dbReference>
<dbReference type="InterPro" id="IPR035994">
    <property type="entry name" value="Nucleoside_phosphorylase_sf"/>
</dbReference>
<dbReference type="Proteomes" id="UP000472580">
    <property type="component" value="Unassembled WGS sequence"/>
</dbReference>
<reference evidence="7 8" key="1">
    <citation type="submission" date="2019-12" db="EMBL/GenBank/DDBJ databases">
        <title>Microbes associate with the intestines of laboratory mice.</title>
        <authorList>
            <person name="Navarre W."/>
            <person name="Wong E."/>
        </authorList>
    </citation>
    <scope>NUCLEOTIDE SEQUENCE [LARGE SCALE GENOMIC DNA]</scope>
    <source>
        <strain evidence="7 8">NM82_D38</strain>
    </source>
</reference>
<dbReference type="Gene3D" id="3.40.50.1580">
    <property type="entry name" value="Nucleoside phosphorylase domain"/>
    <property type="match status" value="1"/>
</dbReference>
<keyword evidence="5" id="KW-0486">Methionine biosynthesis</keyword>
<evidence type="ECO:0000313" key="7">
    <source>
        <dbReference type="EMBL" id="MVX57727.1"/>
    </source>
</evidence>
<dbReference type="PANTHER" id="PTHR46832">
    <property type="entry name" value="5'-METHYLTHIOADENOSINE/S-ADENOSYLHOMOCYSTEINE NUCLEOSIDASE"/>
    <property type="match status" value="1"/>
</dbReference>
<accession>A0A6L6YJA1</accession>
<name>A0A6L6YJA1_9BURK</name>
<comment type="caution">
    <text evidence="7">The sequence shown here is derived from an EMBL/GenBank/DDBJ whole genome shotgun (WGS) entry which is preliminary data.</text>
</comment>
<sequence>MIGIIGAMRVEIEALKNSLEGAETITISGIDYYRGMLDGQKVVAAVSGVGKVFAAVCAQTMILRFGVEAIINTGVAGGIGKDISLGDFVIASKLCQHDMDTSGVGDPKGLVSGINKVYFETEPRYREAALKAAEKLGFRAQIGTIASGDQFVCDAERKHWIRDFFDAAAVEMEGAAIAQVCFINEIPFVVIRAISDDASGYAPVSYDSFVKEAAAKSIQLTRAAIAELV</sequence>
<gene>
    <name evidence="7" type="ORF">E5987_11070</name>
</gene>
<dbReference type="Pfam" id="PF01048">
    <property type="entry name" value="PNP_UDP_1"/>
    <property type="match status" value="1"/>
</dbReference>
<dbReference type="GO" id="GO:0005829">
    <property type="term" value="C:cytosol"/>
    <property type="evidence" value="ECO:0007669"/>
    <property type="project" value="TreeGrafter"/>
</dbReference>
<dbReference type="InterPro" id="IPR010049">
    <property type="entry name" value="MTA_SAH_Nsdase"/>
</dbReference>
<dbReference type="NCBIfam" id="TIGR01704">
    <property type="entry name" value="MTA_SAH-Nsdase"/>
    <property type="match status" value="1"/>
</dbReference>
<dbReference type="GO" id="GO:0009164">
    <property type="term" value="P:nucleoside catabolic process"/>
    <property type="evidence" value="ECO:0007669"/>
    <property type="project" value="InterPro"/>
</dbReference>
<dbReference type="RefSeq" id="WP_160336143.1">
    <property type="nucleotide sequence ID" value="NZ_CALPCR010000017.1"/>
</dbReference>
<evidence type="ECO:0000256" key="2">
    <source>
        <dbReference type="ARBA" id="ARBA00011974"/>
    </source>
</evidence>